<proteinExistence type="predicted"/>
<organism evidence="2 3">
    <name type="scientific">Phaseolus angularis</name>
    <name type="common">Azuki bean</name>
    <name type="synonym">Vigna angularis</name>
    <dbReference type="NCBI Taxonomy" id="3914"/>
    <lineage>
        <taxon>Eukaryota</taxon>
        <taxon>Viridiplantae</taxon>
        <taxon>Streptophyta</taxon>
        <taxon>Embryophyta</taxon>
        <taxon>Tracheophyta</taxon>
        <taxon>Spermatophyta</taxon>
        <taxon>Magnoliopsida</taxon>
        <taxon>eudicotyledons</taxon>
        <taxon>Gunneridae</taxon>
        <taxon>Pentapetalae</taxon>
        <taxon>rosids</taxon>
        <taxon>fabids</taxon>
        <taxon>Fabales</taxon>
        <taxon>Fabaceae</taxon>
        <taxon>Papilionoideae</taxon>
        <taxon>50 kb inversion clade</taxon>
        <taxon>NPAAA clade</taxon>
        <taxon>indigoferoid/millettioid clade</taxon>
        <taxon>Phaseoleae</taxon>
        <taxon>Vigna</taxon>
    </lineage>
</organism>
<dbReference type="EMBL" id="CM003373">
    <property type="protein sequence ID" value="KOM37236.1"/>
    <property type="molecule type" value="Genomic_DNA"/>
</dbReference>
<dbReference type="Proteomes" id="UP000053144">
    <property type="component" value="Chromosome 3"/>
</dbReference>
<feature type="compositionally biased region" description="Pro residues" evidence="1">
    <location>
        <begin position="60"/>
        <end position="79"/>
    </location>
</feature>
<protein>
    <submittedName>
        <fullName evidence="2">Uncharacterized protein</fullName>
    </submittedName>
</protein>
<dbReference type="Gramene" id="KOM37236">
    <property type="protein sequence ID" value="KOM37236"/>
    <property type="gene ID" value="LR48_Vigan03g061700"/>
</dbReference>
<feature type="compositionally biased region" description="Basic and acidic residues" evidence="1">
    <location>
        <begin position="83"/>
        <end position="113"/>
    </location>
</feature>
<accession>A0A0L9U384</accession>
<sequence>MKIFLQQEHLRLDFETSSKLLRFIFMLTNRSYDPTSPAQFKPNPSPNQAPKGLHGQSPQHPWPHPPAPPLTPLTQPPTTPRTQNREKESLNDESKHRKEKPQNKISRTREIPKNRTQFQIPIRNP</sequence>
<evidence type="ECO:0000256" key="1">
    <source>
        <dbReference type="SAM" id="MobiDB-lite"/>
    </source>
</evidence>
<dbReference type="AlphaFoldDB" id="A0A0L9U384"/>
<gene>
    <name evidence="2" type="ORF">LR48_Vigan03g061700</name>
</gene>
<name>A0A0L9U384_PHAAN</name>
<feature type="region of interest" description="Disordered" evidence="1">
    <location>
        <begin position="31"/>
        <end position="125"/>
    </location>
</feature>
<evidence type="ECO:0000313" key="3">
    <source>
        <dbReference type="Proteomes" id="UP000053144"/>
    </source>
</evidence>
<evidence type="ECO:0000313" key="2">
    <source>
        <dbReference type="EMBL" id="KOM37236.1"/>
    </source>
</evidence>
<reference evidence="3" key="1">
    <citation type="journal article" date="2015" name="Proc. Natl. Acad. Sci. U.S.A.">
        <title>Genome sequencing of adzuki bean (Vigna angularis) provides insight into high starch and low fat accumulation and domestication.</title>
        <authorList>
            <person name="Yang K."/>
            <person name="Tian Z."/>
            <person name="Chen C."/>
            <person name="Luo L."/>
            <person name="Zhao B."/>
            <person name="Wang Z."/>
            <person name="Yu L."/>
            <person name="Li Y."/>
            <person name="Sun Y."/>
            <person name="Li W."/>
            <person name="Chen Y."/>
            <person name="Li Y."/>
            <person name="Zhang Y."/>
            <person name="Ai D."/>
            <person name="Zhao J."/>
            <person name="Shang C."/>
            <person name="Ma Y."/>
            <person name="Wu B."/>
            <person name="Wang M."/>
            <person name="Gao L."/>
            <person name="Sun D."/>
            <person name="Zhang P."/>
            <person name="Guo F."/>
            <person name="Wang W."/>
            <person name="Li Y."/>
            <person name="Wang J."/>
            <person name="Varshney R.K."/>
            <person name="Wang J."/>
            <person name="Ling H.Q."/>
            <person name="Wan P."/>
        </authorList>
    </citation>
    <scope>NUCLEOTIDE SEQUENCE</scope>
    <source>
        <strain evidence="3">cv. Jingnong 6</strain>
    </source>
</reference>